<reference evidence="2" key="1">
    <citation type="journal article" date="2019" name="Int. J. Syst. Evol. Microbiol.">
        <title>The Global Catalogue of Microorganisms (GCM) 10K type strain sequencing project: providing services to taxonomists for standard genome sequencing and annotation.</title>
        <authorList>
            <consortium name="The Broad Institute Genomics Platform"/>
            <consortium name="The Broad Institute Genome Sequencing Center for Infectious Disease"/>
            <person name="Wu L."/>
            <person name="Ma J."/>
        </authorList>
    </citation>
    <scope>NUCLEOTIDE SEQUENCE [LARGE SCALE GENOMIC DNA]</scope>
    <source>
        <strain evidence="2">JCM 16114</strain>
    </source>
</reference>
<evidence type="ECO:0000313" key="2">
    <source>
        <dbReference type="Proteomes" id="UP001499843"/>
    </source>
</evidence>
<accession>A0ABP5PKB7</accession>
<name>A0ABP5PKB7_9ACTN</name>
<dbReference type="SUPFAM" id="SSF69304">
    <property type="entry name" value="Tricorn protease N-terminal domain"/>
    <property type="match status" value="1"/>
</dbReference>
<organism evidence="1 2">
    <name type="scientific">Nonomuraea monospora</name>
    <dbReference type="NCBI Taxonomy" id="568818"/>
    <lineage>
        <taxon>Bacteria</taxon>
        <taxon>Bacillati</taxon>
        <taxon>Actinomycetota</taxon>
        <taxon>Actinomycetes</taxon>
        <taxon>Streptosporangiales</taxon>
        <taxon>Streptosporangiaceae</taxon>
        <taxon>Nonomuraea</taxon>
    </lineage>
</organism>
<dbReference type="Proteomes" id="UP001499843">
    <property type="component" value="Unassembled WGS sequence"/>
</dbReference>
<protein>
    <submittedName>
        <fullName evidence="1">Uncharacterized protein</fullName>
    </submittedName>
</protein>
<dbReference type="InterPro" id="IPR011042">
    <property type="entry name" value="6-blade_b-propeller_TolB-like"/>
</dbReference>
<dbReference type="RefSeq" id="WP_344486168.1">
    <property type="nucleotide sequence ID" value="NZ_BAAAQX010000025.1"/>
</dbReference>
<dbReference type="Gene3D" id="2.120.10.30">
    <property type="entry name" value="TolB, C-terminal domain"/>
    <property type="match status" value="1"/>
</dbReference>
<keyword evidence="2" id="KW-1185">Reference proteome</keyword>
<proteinExistence type="predicted"/>
<gene>
    <name evidence="1" type="ORF">GCM10009850_076330</name>
</gene>
<evidence type="ECO:0000313" key="1">
    <source>
        <dbReference type="EMBL" id="GAA2212171.1"/>
    </source>
</evidence>
<comment type="caution">
    <text evidence="1">The sequence shown here is derived from an EMBL/GenBank/DDBJ whole genome shotgun (WGS) entry which is preliminary data.</text>
</comment>
<sequence>MVVDRSWQIAFDTLASRPVRQARMVLAAQGFGVVVLEAGGDAFVSVPGLPAHLAPETVSLSSDGSLLVCTANQDDGAGPRRVVLHTLATGARQEFTSDDYLRAALSPDGARLAVLADLSDGPGIPGVGDEIAGIELIDVRTGARERLWYAEGYWEEAAIGWSPDGLLLAATYLTLDDVLTTVVLDLTGKEIASFPERVALPGPHSVWVSGHELVVYPEPDDESPLIVIDVRTGQERRFTRRNFEGYLAVSGGRVVRPGSAPGRLVTTDFGDGDERPFLTTSPAVSIDALDLAP</sequence>
<dbReference type="EMBL" id="BAAAQX010000025">
    <property type="protein sequence ID" value="GAA2212171.1"/>
    <property type="molecule type" value="Genomic_DNA"/>
</dbReference>